<feature type="region of interest" description="Disordered" evidence="1">
    <location>
        <begin position="31"/>
        <end position="58"/>
    </location>
</feature>
<accession>A0AAD8BV56</accession>
<comment type="caution">
    <text evidence="2">The sequence shown here is derived from an EMBL/GenBank/DDBJ whole genome shotgun (WGS) entry which is preliminary data.</text>
</comment>
<evidence type="ECO:0000313" key="2">
    <source>
        <dbReference type="EMBL" id="KAK0061421.1"/>
    </source>
</evidence>
<keyword evidence="3" id="KW-1185">Reference proteome</keyword>
<evidence type="ECO:0000256" key="1">
    <source>
        <dbReference type="SAM" id="MobiDB-lite"/>
    </source>
</evidence>
<dbReference type="EMBL" id="JASAOG010000030">
    <property type="protein sequence ID" value="KAK0061421.1"/>
    <property type="molecule type" value="Genomic_DNA"/>
</dbReference>
<protein>
    <submittedName>
        <fullName evidence="2">Uncharacterized protein</fullName>
    </submittedName>
</protein>
<evidence type="ECO:0000313" key="3">
    <source>
        <dbReference type="Proteomes" id="UP001233172"/>
    </source>
</evidence>
<sequence length="104" mass="11507">MLQKVYLFKAVHNDSRSNTSTRSLLQHVTRNAHPVINSDQTIGESGKINPPLSSDHSSTDMRLKLVLVVEEVLMLSASVGKTYNGSTQTAWQRLNISPRTPPAH</sequence>
<dbReference type="AlphaFoldDB" id="A0AAD8BV56"/>
<reference evidence="2" key="2">
    <citation type="submission" date="2023-04" db="EMBL/GenBank/DDBJ databases">
        <authorList>
            <person name="Bu L."/>
            <person name="Lu L."/>
            <person name="Laidemitt M.R."/>
            <person name="Zhang S.M."/>
            <person name="Mutuku M."/>
            <person name="Mkoji G."/>
            <person name="Steinauer M."/>
            <person name="Loker E.S."/>
        </authorList>
    </citation>
    <scope>NUCLEOTIDE SEQUENCE</scope>
    <source>
        <strain evidence="2">KasaAsao</strain>
        <tissue evidence="2">Whole Snail</tissue>
    </source>
</reference>
<gene>
    <name evidence="2" type="ORF">Bpfe_009227</name>
</gene>
<name>A0AAD8BV56_BIOPF</name>
<reference evidence="2" key="1">
    <citation type="journal article" date="2023" name="PLoS Negl. Trop. Dis.">
        <title>A genome sequence for Biomphalaria pfeifferi, the major vector snail for the human-infecting parasite Schistosoma mansoni.</title>
        <authorList>
            <person name="Bu L."/>
            <person name="Lu L."/>
            <person name="Laidemitt M.R."/>
            <person name="Zhang S.M."/>
            <person name="Mutuku M."/>
            <person name="Mkoji G."/>
            <person name="Steinauer M."/>
            <person name="Loker E.S."/>
        </authorList>
    </citation>
    <scope>NUCLEOTIDE SEQUENCE</scope>
    <source>
        <strain evidence="2">KasaAsao</strain>
    </source>
</reference>
<dbReference type="Proteomes" id="UP001233172">
    <property type="component" value="Unassembled WGS sequence"/>
</dbReference>
<proteinExistence type="predicted"/>
<organism evidence="2 3">
    <name type="scientific">Biomphalaria pfeifferi</name>
    <name type="common">Bloodfluke planorb</name>
    <name type="synonym">Freshwater snail</name>
    <dbReference type="NCBI Taxonomy" id="112525"/>
    <lineage>
        <taxon>Eukaryota</taxon>
        <taxon>Metazoa</taxon>
        <taxon>Spiralia</taxon>
        <taxon>Lophotrochozoa</taxon>
        <taxon>Mollusca</taxon>
        <taxon>Gastropoda</taxon>
        <taxon>Heterobranchia</taxon>
        <taxon>Euthyneura</taxon>
        <taxon>Panpulmonata</taxon>
        <taxon>Hygrophila</taxon>
        <taxon>Lymnaeoidea</taxon>
        <taxon>Planorbidae</taxon>
        <taxon>Biomphalaria</taxon>
    </lineage>
</organism>